<dbReference type="SUPFAM" id="SSF49764">
    <property type="entry name" value="HSP20-like chaperones"/>
    <property type="match status" value="1"/>
</dbReference>
<dbReference type="InterPro" id="IPR002068">
    <property type="entry name" value="A-crystallin/Hsp20_dom"/>
</dbReference>
<comment type="caution">
    <text evidence="4">The sequence shown here is derived from an EMBL/GenBank/DDBJ whole genome shotgun (WGS) entry which is preliminary data.</text>
</comment>
<sequence length="146" mass="16944">MNQLSKTNGTLFPSFFDLTREWMDWNNSNYAASGSSIPAVNIRETQENFEVEMAAPGMAKKDFRIELDNGLLTISAERNQEQEQQNEGRYTKREFSYFSFSRSFTLPKNVVDEEKIAARYEDGVLRLLIPKREEAKPRPPKQISIR</sequence>
<dbReference type="PATRIC" id="fig|1279009.4.peg.18"/>
<dbReference type="STRING" id="1279009.ADICEAN_00017"/>
<feature type="domain" description="SHSP" evidence="3">
    <location>
        <begin position="31"/>
        <end position="146"/>
    </location>
</feature>
<reference evidence="4 5" key="1">
    <citation type="journal article" date="2013" name="Genome Announc.">
        <title>Draft Genome Sequence of Cesiribacter andamanensis Strain AMV16T, Isolated from a Soil Sample from a Mud Volcano in the Andaman Islands, India.</title>
        <authorList>
            <person name="Shivaji S."/>
            <person name="Ara S."/>
            <person name="Begum Z."/>
            <person name="Srinivas T.N."/>
            <person name="Singh A."/>
            <person name="Kumar Pinnaka A."/>
        </authorList>
    </citation>
    <scope>NUCLEOTIDE SEQUENCE [LARGE SCALE GENOMIC DNA]</scope>
    <source>
        <strain evidence="4 5">AMV16</strain>
    </source>
</reference>
<proteinExistence type="inferred from homology"/>
<dbReference type="AlphaFoldDB" id="M7NC59"/>
<keyword evidence="5" id="KW-1185">Reference proteome</keyword>
<dbReference type="CDD" id="cd06464">
    <property type="entry name" value="ACD_sHsps-like"/>
    <property type="match status" value="1"/>
</dbReference>
<evidence type="ECO:0000259" key="3">
    <source>
        <dbReference type="PROSITE" id="PS01031"/>
    </source>
</evidence>
<dbReference type="PANTHER" id="PTHR11527">
    <property type="entry name" value="HEAT-SHOCK PROTEIN 20 FAMILY MEMBER"/>
    <property type="match status" value="1"/>
</dbReference>
<evidence type="ECO:0000256" key="1">
    <source>
        <dbReference type="PROSITE-ProRule" id="PRU00285"/>
    </source>
</evidence>
<dbReference type="eggNOG" id="COG0071">
    <property type="taxonomic scope" value="Bacteria"/>
</dbReference>
<organism evidence="4 5">
    <name type="scientific">Cesiribacter andamanensis AMV16</name>
    <dbReference type="NCBI Taxonomy" id="1279009"/>
    <lineage>
        <taxon>Bacteria</taxon>
        <taxon>Pseudomonadati</taxon>
        <taxon>Bacteroidota</taxon>
        <taxon>Cytophagia</taxon>
        <taxon>Cytophagales</taxon>
        <taxon>Cesiribacteraceae</taxon>
        <taxon>Cesiribacter</taxon>
    </lineage>
</organism>
<dbReference type="Pfam" id="PF00011">
    <property type="entry name" value="HSP20"/>
    <property type="match status" value="1"/>
</dbReference>
<dbReference type="PROSITE" id="PS01031">
    <property type="entry name" value="SHSP"/>
    <property type="match status" value="1"/>
</dbReference>
<dbReference type="Proteomes" id="UP000011910">
    <property type="component" value="Unassembled WGS sequence"/>
</dbReference>
<accession>M7NC59</accession>
<name>M7NC59_9BACT</name>
<dbReference type="InterPro" id="IPR031107">
    <property type="entry name" value="Small_HSP"/>
</dbReference>
<evidence type="ECO:0000313" key="5">
    <source>
        <dbReference type="Proteomes" id="UP000011910"/>
    </source>
</evidence>
<dbReference type="EMBL" id="AODQ01000001">
    <property type="protein sequence ID" value="EMR04746.1"/>
    <property type="molecule type" value="Genomic_DNA"/>
</dbReference>
<dbReference type="Gene3D" id="2.60.40.790">
    <property type="match status" value="1"/>
</dbReference>
<comment type="similarity">
    <text evidence="1 2">Belongs to the small heat shock protein (HSP20) family.</text>
</comment>
<evidence type="ECO:0000313" key="4">
    <source>
        <dbReference type="EMBL" id="EMR04746.1"/>
    </source>
</evidence>
<protein>
    <submittedName>
        <fullName evidence="4">Spore protein SP21</fullName>
    </submittedName>
</protein>
<dbReference type="InterPro" id="IPR008978">
    <property type="entry name" value="HSP20-like_chaperone"/>
</dbReference>
<gene>
    <name evidence="4" type="primary">hspA</name>
    <name evidence="4" type="ORF">ADICEAN_00017</name>
</gene>
<evidence type="ECO:0000256" key="2">
    <source>
        <dbReference type="RuleBase" id="RU003616"/>
    </source>
</evidence>